<dbReference type="GO" id="GO:0005829">
    <property type="term" value="C:cytosol"/>
    <property type="evidence" value="ECO:0007669"/>
    <property type="project" value="TreeGrafter"/>
</dbReference>
<dbReference type="GO" id="GO:0016791">
    <property type="term" value="F:phosphatase activity"/>
    <property type="evidence" value="ECO:0007669"/>
    <property type="project" value="TreeGrafter"/>
</dbReference>
<dbReference type="EMBL" id="CP116507">
    <property type="protein sequence ID" value="WCG23333.1"/>
    <property type="molecule type" value="Genomic_DNA"/>
</dbReference>
<dbReference type="InterPro" id="IPR036412">
    <property type="entry name" value="HAD-like_sf"/>
</dbReference>
<dbReference type="Gene3D" id="3.40.50.1000">
    <property type="entry name" value="HAD superfamily/HAD-like"/>
    <property type="match status" value="1"/>
</dbReference>
<dbReference type="InterPro" id="IPR006379">
    <property type="entry name" value="HAD-SF_hydro_IIB"/>
</dbReference>
<dbReference type="NCBIfam" id="TIGR00099">
    <property type="entry name" value="Cof-subfamily"/>
    <property type="match status" value="1"/>
</dbReference>
<proteinExistence type="predicted"/>
<sequence length="277" mass="30436">MKKIIFFDVDGTLCQMDGTVPQSAKEAIKEAQAQGHKMYLCTGRSRPEITPELLAMNFDGIIGAGGGYIEENEEVLVHKKLPADAVKDIIAYFDEHQIGYYLESNDGLFASDNCQEVIEHQVLTYYKGDRDALAGTQSFLALLAEAAGKEMNLHNVNKISFISIDHPFDKVAQQFGERFLLHHSTVPQFGPQSGELSMKGVDKQTAIDYVLNEYQLTSDDAIAFGDGNNDIAMFQAVGYAIAMENATDELKKYADAITARAEDDGIAKSFAQLGLMS</sequence>
<accession>A0AAE9XNC9</accession>
<dbReference type="PANTHER" id="PTHR10000:SF25">
    <property type="entry name" value="PHOSPHATASE YKRA-RELATED"/>
    <property type="match status" value="1"/>
</dbReference>
<dbReference type="Proteomes" id="UP001179600">
    <property type="component" value="Chromosome"/>
</dbReference>
<organism evidence="1 2">
    <name type="scientific">Vagococcus lutrae</name>
    <dbReference type="NCBI Taxonomy" id="81947"/>
    <lineage>
        <taxon>Bacteria</taxon>
        <taxon>Bacillati</taxon>
        <taxon>Bacillota</taxon>
        <taxon>Bacilli</taxon>
        <taxon>Lactobacillales</taxon>
        <taxon>Enterococcaceae</taxon>
        <taxon>Vagococcus</taxon>
    </lineage>
</organism>
<protein>
    <submittedName>
        <fullName evidence="1">HAD family hydrolase</fullName>
    </submittedName>
</protein>
<dbReference type="Gene3D" id="3.30.1240.10">
    <property type="match status" value="1"/>
</dbReference>
<dbReference type="InterPro" id="IPR023214">
    <property type="entry name" value="HAD_sf"/>
</dbReference>
<dbReference type="SFLD" id="SFLDG01140">
    <property type="entry name" value="C2.B:_Phosphomannomutase_and_P"/>
    <property type="match status" value="1"/>
</dbReference>
<dbReference type="InterPro" id="IPR000150">
    <property type="entry name" value="Cof"/>
</dbReference>
<dbReference type="PANTHER" id="PTHR10000">
    <property type="entry name" value="PHOSPHOSERINE PHOSPHATASE"/>
    <property type="match status" value="1"/>
</dbReference>
<dbReference type="SFLD" id="SFLDS00003">
    <property type="entry name" value="Haloacid_Dehalogenase"/>
    <property type="match status" value="1"/>
</dbReference>
<dbReference type="NCBIfam" id="TIGR01484">
    <property type="entry name" value="HAD-SF-IIB"/>
    <property type="match status" value="1"/>
</dbReference>
<dbReference type="RefSeq" id="WP_272163615.1">
    <property type="nucleotide sequence ID" value="NZ_CP116507.1"/>
</dbReference>
<keyword evidence="1" id="KW-0378">Hydrolase</keyword>
<name>A0AAE9XNC9_9ENTE</name>
<dbReference type="GO" id="GO:0000287">
    <property type="term" value="F:magnesium ion binding"/>
    <property type="evidence" value="ECO:0007669"/>
    <property type="project" value="TreeGrafter"/>
</dbReference>
<reference evidence="1" key="1">
    <citation type="submission" date="2023-01" db="EMBL/GenBank/DDBJ databases">
        <title>Oxazolidinone resistance genes in florfenicol resistant enterococci from beef cattle and veal calves at slaughter.</title>
        <authorList>
            <person name="Biggel M."/>
        </authorList>
    </citation>
    <scope>NUCLEOTIDE SEQUENCE</scope>
    <source>
        <strain evidence="1">K204-1</strain>
    </source>
</reference>
<dbReference type="AlphaFoldDB" id="A0AAE9XNC9"/>
<gene>
    <name evidence="1" type="ORF">PML95_03585</name>
</gene>
<evidence type="ECO:0000313" key="2">
    <source>
        <dbReference type="Proteomes" id="UP001179600"/>
    </source>
</evidence>
<dbReference type="SUPFAM" id="SSF56784">
    <property type="entry name" value="HAD-like"/>
    <property type="match status" value="1"/>
</dbReference>
<dbReference type="Pfam" id="PF08282">
    <property type="entry name" value="Hydrolase_3"/>
    <property type="match status" value="1"/>
</dbReference>
<evidence type="ECO:0000313" key="1">
    <source>
        <dbReference type="EMBL" id="WCG23333.1"/>
    </source>
</evidence>